<keyword evidence="4" id="KW-0067">ATP-binding</keyword>
<evidence type="ECO:0000256" key="4">
    <source>
        <dbReference type="ARBA" id="ARBA00022840"/>
    </source>
</evidence>
<dbReference type="PANTHER" id="PTHR46487">
    <property type="entry name" value="DNA REPAIR PROTEIN XRCC3"/>
    <property type="match status" value="1"/>
</dbReference>
<dbReference type="CDD" id="cd19491">
    <property type="entry name" value="XRCC3"/>
    <property type="match status" value="1"/>
</dbReference>
<evidence type="ECO:0000256" key="6">
    <source>
        <dbReference type="ARBA" id="ARBA00023242"/>
    </source>
</evidence>
<dbReference type="GO" id="GO:0000400">
    <property type="term" value="F:four-way junction DNA binding"/>
    <property type="evidence" value="ECO:0007669"/>
    <property type="project" value="TreeGrafter"/>
</dbReference>
<evidence type="ECO:0000256" key="3">
    <source>
        <dbReference type="ARBA" id="ARBA00022763"/>
    </source>
</evidence>
<proteinExistence type="predicted"/>
<dbReference type="GO" id="GO:0033065">
    <property type="term" value="C:Rad51C-XRCC3 complex"/>
    <property type="evidence" value="ECO:0007669"/>
    <property type="project" value="TreeGrafter"/>
</dbReference>
<dbReference type="GO" id="GO:0071140">
    <property type="term" value="P:resolution of mitotic recombination intermediates"/>
    <property type="evidence" value="ECO:0007669"/>
    <property type="project" value="TreeGrafter"/>
</dbReference>
<keyword evidence="3" id="KW-0227">DNA damage</keyword>
<dbReference type="Gene3D" id="3.40.50.300">
    <property type="entry name" value="P-loop containing nucleotide triphosphate hydrolases"/>
    <property type="match status" value="1"/>
</dbReference>
<comment type="subcellular location">
    <subcellularLocation>
        <location evidence="1">Nucleus</location>
    </subcellularLocation>
</comment>
<dbReference type="InParanoid" id="A0A409XER9"/>
<evidence type="ECO:0000259" key="8">
    <source>
        <dbReference type="Pfam" id="PF08423"/>
    </source>
</evidence>
<dbReference type="InterPro" id="IPR027417">
    <property type="entry name" value="P-loop_NTPase"/>
</dbReference>
<protein>
    <recommendedName>
        <fullName evidence="8">Rad51-like C-terminal domain-containing protein</fullName>
    </recommendedName>
</protein>
<organism evidence="9 10">
    <name type="scientific">Psilocybe cyanescens</name>
    <dbReference type="NCBI Taxonomy" id="93625"/>
    <lineage>
        <taxon>Eukaryota</taxon>
        <taxon>Fungi</taxon>
        <taxon>Dikarya</taxon>
        <taxon>Basidiomycota</taxon>
        <taxon>Agaricomycotina</taxon>
        <taxon>Agaricomycetes</taxon>
        <taxon>Agaricomycetidae</taxon>
        <taxon>Agaricales</taxon>
        <taxon>Agaricineae</taxon>
        <taxon>Strophariaceae</taxon>
        <taxon>Psilocybe</taxon>
    </lineage>
</organism>
<evidence type="ECO:0000313" key="10">
    <source>
        <dbReference type="Proteomes" id="UP000283269"/>
    </source>
</evidence>
<evidence type="ECO:0000256" key="7">
    <source>
        <dbReference type="SAM" id="MobiDB-lite"/>
    </source>
</evidence>
<dbReference type="STRING" id="93625.A0A409XER9"/>
<dbReference type="AlphaFoldDB" id="A0A409XER9"/>
<dbReference type="GO" id="GO:0005657">
    <property type="term" value="C:replication fork"/>
    <property type="evidence" value="ECO:0007669"/>
    <property type="project" value="TreeGrafter"/>
</dbReference>
<evidence type="ECO:0000256" key="1">
    <source>
        <dbReference type="ARBA" id="ARBA00004123"/>
    </source>
</evidence>
<dbReference type="Proteomes" id="UP000283269">
    <property type="component" value="Unassembled WGS sequence"/>
</dbReference>
<feature type="region of interest" description="Disordered" evidence="7">
    <location>
        <begin position="295"/>
        <end position="316"/>
    </location>
</feature>
<evidence type="ECO:0000256" key="2">
    <source>
        <dbReference type="ARBA" id="ARBA00022741"/>
    </source>
</evidence>
<dbReference type="GO" id="GO:0090656">
    <property type="term" value="P:t-circle formation"/>
    <property type="evidence" value="ECO:0007669"/>
    <property type="project" value="TreeGrafter"/>
</dbReference>
<dbReference type="InterPro" id="IPR013632">
    <property type="entry name" value="Rad51_C"/>
</dbReference>
<keyword evidence="6" id="KW-0539">Nucleus</keyword>
<evidence type="ECO:0000256" key="5">
    <source>
        <dbReference type="ARBA" id="ARBA00023204"/>
    </source>
</evidence>
<dbReference type="GO" id="GO:0005524">
    <property type="term" value="F:ATP binding"/>
    <property type="evidence" value="ECO:0007669"/>
    <property type="project" value="UniProtKB-KW"/>
</dbReference>
<keyword evidence="10" id="KW-1185">Reference proteome</keyword>
<dbReference type="SUPFAM" id="SSF52540">
    <property type="entry name" value="P-loop containing nucleoside triphosphate hydrolases"/>
    <property type="match status" value="1"/>
</dbReference>
<dbReference type="GO" id="GO:0000722">
    <property type="term" value="P:telomere maintenance via recombination"/>
    <property type="evidence" value="ECO:0007669"/>
    <property type="project" value="TreeGrafter"/>
</dbReference>
<sequence length="361" mass="39967">MFITPTSSAGKTQLALQLSLFIQAPREYGGLSASCCYLTTSAKLPTKRLNDMVNSDDPVLSSFCGLNDVHTISVPTVAALQTILSTVLPTFIQSQSSKRGAKPVKLLVVDALGELFHSNNKTTSATLIERSKDIAIISASLHELAGVHKLAVVVLNEVIDRFDQPSGDPKDYAGILYNTQSRWFNTAEFFGERTKEASLGLVWANQVNTRIMLTRTGRRKYFDEQDLPKRRRIDGFSIQGTEPSLRPPTNQEEQQSISLRRLTVIFSNIASPIALDYIVTMRGIIVLEAEVDPSLLRPNDNNKQETEKSQGSSPNTFVLQEKAVSGSDPAAREQGDDDDLWANYEDYDYDTMEQTLSQLGQ</sequence>
<keyword evidence="2" id="KW-0547">Nucleotide-binding</keyword>
<dbReference type="GO" id="GO:0045003">
    <property type="term" value="P:double-strand break repair via synthesis-dependent strand annealing"/>
    <property type="evidence" value="ECO:0007669"/>
    <property type="project" value="TreeGrafter"/>
</dbReference>
<accession>A0A409XER9</accession>
<dbReference type="OrthoDB" id="1861185at2759"/>
<name>A0A409XER9_PSICY</name>
<keyword evidence="5" id="KW-0234">DNA repair</keyword>
<comment type="caution">
    <text evidence="9">The sequence shown here is derived from an EMBL/GenBank/DDBJ whole genome shotgun (WGS) entry which is preliminary data.</text>
</comment>
<dbReference type="Pfam" id="PF08423">
    <property type="entry name" value="Rad51"/>
    <property type="match status" value="1"/>
</dbReference>
<reference evidence="9 10" key="1">
    <citation type="journal article" date="2018" name="Evol. Lett.">
        <title>Horizontal gene cluster transfer increased hallucinogenic mushroom diversity.</title>
        <authorList>
            <person name="Reynolds H.T."/>
            <person name="Vijayakumar V."/>
            <person name="Gluck-Thaler E."/>
            <person name="Korotkin H.B."/>
            <person name="Matheny P.B."/>
            <person name="Slot J.C."/>
        </authorList>
    </citation>
    <scope>NUCLEOTIDE SEQUENCE [LARGE SCALE GENOMIC DNA]</scope>
    <source>
        <strain evidence="9 10">2631</strain>
    </source>
</reference>
<dbReference type="InterPro" id="IPR047348">
    <property type="entry name" value="XRCC3-like_C"/>
</dbReference>
<feature type="domain" description="Rad51-like C-terminal" evidence="8">
    <location>
        <begin position="9"/>
        <end position="163"/>
    </location>
</feature>
<gene>
    <name evidence="9" type="ORF">CVT25_006509</name>
</gene>
<dbReference type="EMBL" id="NHYD01001946">
    <property type="protein sequence ID" value="PPQ89137.1"/>
    <property type="molecule type" value="Genomic_DNA"/>
</dbReference>
<dbReference type="PANTHER" id="PTHR46487:SF1">
    <property type="entry name" value="DNA REPAIR PROTEIN XRCC3"/>
    <property type="match status" value="1"/>
</dbReference>
<evidence type="ECO:0000313" key="9">
    <source>
        <dbReference type="EMBL" id="PPQ89137.1"/>
    </source>
</evidence>